<proteinExistence type="predicted"/>
<reference evidence="2 3" key="1">
    <citation type="submission" date="2021-05" db="EMBL/GenBank/DDBJ databases">
        <authorList>
            <person name="Zahm M."/>
            <person name="Klopp C."/>
            <person name="Cabau C."/>
            <person name="Kuhl H."/>
            <person name="Suciu R."/>
            <person name="Ciorpac M."/>
            <person name="Holostenco D."/>
            <person name="Gessner J."/>
            <person name="Wuertz S."/>
            <person name="Hohne C."/>
            <person name="Stock M."/>
            <person name="Gislard M."/>
            <person name="Lluch J."/>
            <person name="Milhes M."/>
            <person name="Lampietro C."/>
            <person name="Lopez Roques C."/>
            <person name="Donnadieu C."/>
            <person name="Du K."/>
            <person name="Schartl M."/>
            <person name="Guiguen Y."/>
        </authorList>
    </citation>
    <scope>NUCLEOTIDE SEQUENCE [LARGE SCALE GENOMIC DNA]</scope>
    <source>
        <strain evidence="2">Hh-F2</strain>
        <tissue evidence="2">Blood</tissue>
    </source>
</reference>
<dbReference type="EMBL" id="JAHFZB010000028">
    <property type="protein sequence ID" value="KAK6473008.1"/>
    <property type="molecule type" value="Genomic_DNA"/>
</dbReference>
<comment type="caution">
    <text evidence="2">The sequence shown here is derived from an EMBL/GenBank/DDBJ whole genome shotgun (WGS) entry which is preliminary data.</text>
</comment>
<dbReference type="InterPro" id="IPR029069">
    <property type="entry name" value="HotDog_dom_sf"/>
</dbReference>
<dbReference type="Pfam" id="PF03061">
    <property type="entry name" value="4HBT"/>
    <property type="match status" value="1"/>
</dbReference>
<dbReference type="Gene3D" id="3.10.129.10">
    <property type="entry name" value="Hotdog Thioesterase"/>
    <property type="match status" value="1"/>
</dbReference>
<dbReference type="Proteomes" id="UP001369086">
    <property type="component" value="Unassembled WGS sequence"/>
</dbReference>
<evidence type="ECO:0000313" key="2">
    <source>
        <dbReference type="EMBL" id="KAK6473008.1"/>
    </source>
</evidence>
<accession>A0ABR0YKN7</accession>
<sequence length="213" mass="24293">MYFYRQHTASSHFLPIQTCWQDSAQYGHVNNAVDGYCDTFNQPLSDQVLWPEYRRSSSMVGFIVTNQCSFYKPVKFPDNPLASTSVEKIGRSSVLYRLALFNPSPFISTSLTMVVSVTALRWKDSRAWRALLPCQHIFVDTTSEKANELPEGCKKGLQKITIPPLIITICNLKNDSSFSCCIHVLPPACIFLENISNNVKYMFSQHLHFVFCF</sequence>
<feature type="domain" description="Thioesterase" evidence="1">
    <location>
        <begin position="60"/>
        <end position="103"/>
    </location>
</feature>
<evidence type="ECO:0000259" key="1">
    <source>
        <dbReference type="Pfam" id="PF03061"/>
    </source>
</evidence>
<evidence type="ECO:0000313" key="3">
    <source>
        <dbReference type="Proteomes" id="UP001369086"/>
    </source>
</evidence>
<dbReference type="SUPFAM" id="SSF54637">
    <property type="entry name" value="Thioesterase/thiol ester dehydrase-isomerase"/>
    <property type="match status" value="1"/>
</dbReference>
<organism evidence="2 3">
    <name type="scientific">Huso huso</name>
    <name type="common">Beluga</name>
    <name type="synonym">Acipenser huso</name>
    <dbReference type="NCBI Taxonomy" id="61971"/>
    <lineage>
        <taxon>Eukaryota</taxon>
        <taxon>Metazoa</taxon>
        <taxon>Chordata</taxon>
        <taxon>Craniata</taxon>
        <taxon>Vertebrata</taxon>
        <taxon>Euteleostomi</taxon>
        <taxon>Actinopterygii</taxon>
        <taxon>Chondrostei</taxon>
        <taxon>Acipenseriformes</taxon>
        <taxon>Acipenseridae</taxon>
        <taxon>Huso</taxon>
    </lineage>
</organism>
<keyword evidence="3" id="KW-1185">Reference proteome</keyword>
<name>A0ABR0YKN7_HUSHU</name>
<dbReference type="InterPro" id="IPR006683">
    <property type="entry name" value="Thioestr_dom"/>
</dbReference>
<protein>
    <recommendedName>
        <fullName evidence="1">Thioesterase domain-containing protein</fullName>
    </recommendedName>
</protein>
<gene>
    <name evidence="2" type="ORF">HHUSO_G27656</name>
</gene>